<evidence type="ECO:0000313" key="13">
    <source>
        <dbReference type="Proteomes" id="UP000199181"/>
    </source>
</evidence>
<protein>
    <recommendedName>
        <fullName evidence="3">histidine kinase</fullName>
        <ecNumber evidence="3">2.7.13.3</ecNumber>
    </recommendedName>
</protein>
<evidence type="ECO:0000256" key="9">
    <source>
        <dbReference type="ARBA" id="ARBA00022840"/>
    </source>
</evidence>
<keyword evidence="9" id="KW-0067">ATP-binding</keyword>
<dbReference type="SUPFAM" id="SSF47384">
    <property type="entry name" value="Homodimeric domain of signal transducing histidine kinase"/>
    <property type="match status" value="1"/>
</dbReference>
<keyword evidence="7" id="KW-0547">Nucleotide-binding</keyword>
<evidence type="ECO:0000259" key="11">
    <source>
        <dbReference type="PROSITE" id="PS50109"/>
    </source>
</evidence>
<dbReference type="PROSITE" id="PS50109">
    <property type="entry name" value="HIS_KIN"/>
    <property type="match status" value="1"/>
</dbReference>
<organism evidence="12 13">
    <name type="scientific">Stigmatella erecta</name>
    <dbReference type="NCBI Taxonomy" id="83460"/>
    <lineage>
        <taxon>Bacteria</taxon>
        <taxon>Pseudomonadati</taxon>
        <taxon>Myxococcota</taxon>
        <taxon>Myxococcia</taxon>
        <taxon>Myxococcales</taxon>
        <taxon>Cystobacterineae</taxon>
        <taxon>Archangiaceae</taxon>
        <taxon>Stigmatella</taxon>
    </lineage>
</organism>
<gene>
    <name evidence="12" type="ORF">SAMN05443639_10692</name>
</gene>
<dbReference type="InterPro" id="IPR003594">
    <property type="entry name" value="HATPase_dom"/>
</dbReference>
<keyword evidence="10" id="KW-0812">Transmembrane</keyword>
<dbReference type="SMART" id="SM00388">
    <property type="entry name" value="HisKA"/>
    <property type="match status" value="1"/>
</dbReference>
<dbReference type="Gene3D" id="3.30.565.10">
    <property type="entry name" value="Histidine kinase-like ATPase, C-terminal domain"/>
    <property type="match status" value="1"/>
</dbReference>
<dbReference type="PRINTS" id="PR00344">
    <property type="entry name" value="BCTRLSENSOR"/>
</dbReference>
<comment type="catalytic activity">
    <reaction evidence="1">
        <text>ATP + protein L-histidine = ADP + protein N-phospho-L-histidine.</text>
        <dbReference type="EC" id="2.7.13.3"/>
    </reaction>
</comment>
<dbReference type="InterPro" id="IPR003661">
    <property type="entry name" value="HisK_dim/P_dom"/>
</dbReference>
<dbReference type="EC" id="2.7.13.3" evidence="3"/>
<dbReference type="GO" id="GO:0005524">
    <property type="term" value="F:ATP binding"/>
    <property type="evidence" value="ECO:0007669"/>
    <property type="project" value="UniProtKB-KW"/>
</dbReference>
<evidence type="ECO:0000256" key="4">
    <source>
        <dbReference type="ARBA" id="ARBA00022475"/>
    </source>
</evidence>
<reference evidence="13" key="1">
    <citation type="submission" date="2016-10" db="EMBL/GenBank/DDBJ databases">
        <authorList>
            <person name="Varghese N."/>
            <person name="Submissions S."/>
        </authorList>
    </citation>
    <scope>NUCLEOTIDE SEQUENCE [LARGE SCALE GENOMIC DNA]</scope>
    <source>
        <strain evidence="13">DSM 16858</strain>
    </source>
</reference>
<evidence type="ECO:0000256" key="8">
    <source>
        <dbReference type="ARBA" id="ARBA00022777"/>
    </source>
</evidence>
<dbReference type="GO" id="GO:0000155">
    <property type="term" value="F:phosphorelay sensor kinase activity"/>
    <property type="evidence" value="ECO:0007669"/>
    <property type="project" value="InterPro"/>
</dbReference>
<dbReference type="CDD" id="cd00082">
    <property type="entry name" value="HisKA"/>
    <property type="match status" value="1"/>
</dbReference>
<dbReference type="InterPro" id="IPR036097">
    <property type="entry name" value="HisK_dim/P_sf"/>
</dbReference>
<evidence type="ECO:0000256" key="10">
    <source>
        <dbReference type="SAM" id="Phobius"/>
    </source>
</evidence>
<dbReference type="Pfam" id="PF00512">
    <property type="entry name" value="HisKA"/>
    <property type="match status" value="1"/>
</dbReference>
<comment type="subcellular location">
    <subcellularLocation>
        <location evidence="2">Cell membrane</location>
        <topology evidence="2">Multi-pass membrane protein</topology>
    </subcellularLocation>
</comment>
<dbReference type="RefSeq" id="WP_245767454.1">
    <property type="nucleotide sequence ID" value="NZ_FOIJ01000006.1"/>
</dbReference>
<feature type="transmembrane region" description="Helical" evidence="10">
    <location>
        <begin position="131"/>
        <end position="151"/>
    </location>
</feature>
<feature type="transmembrane region" description="Helical" evidence="10">
    <location>
        <begin position="171"/>
        <end position="189"/>
    </location>
</feature>
<feature type="domain" description="Histidine kinase" evidence="11">
    <location>
        <begin position="230"/>
        <end position="436"/>
    </location>
</feature>
<keyword evidence="8 12" id="KW-0418">Kinase</keyword>
<dbReference type="InterPro" id="IPR004358">
    <property type="entry name" value="Sig_transdc_His_kin-like_C"/>
</dbReference>
<dbReference type="SMART" id="SM00387">
    <property type="entry name" value="HATPase_c"/>
    <property type="match status" value="1"/>
</dbReference>
<evidence type="ECO:0000313" key="12">
    <source>
        <dbReference type="EMBL" id="SET96973.1"/>
    </source>
</evidence>
<evidence type="ECO:0000256" key="7">
    <source>
        <dbReference type="ARBA" id="ARBA00022741"/>
    </source>
</evidence>
<evidence type="ECO:0000256" key="6">
    <source>
        <dbReference type="ARBA" id="ARBA00022679"/>
    </source>
</evidence>
<keyword evidence="4" id="KW-1003">Cell membrane</keyword>
<keyword evidence="5" id="KW-0597">Phosphoprotein</keyword>
<feature type="transmembrane region" description="Helical" evidence="10">
    <location>
        <begin position="50"/>
        <end position="71"/>
    </location>
</feature>
<sequence length="455" mass="49671">MPTSPSSANLQQVRQEAMRRLFGSFVGTRLAFTPLLLLLPLWVVLTEETLWRRLVMAGVCICLVGLSWVELRRFQRHGLRPRSFPLNLGISVSLHLVVVVMTGGIESPMLPALLPLAVLVSVILRPGWPHYLALISQIVVLWGMLFVQATGRVPELLPQLFQETPGLRHNPVHLLVGVGVMTVLLLVSFQIGTRLRGIYDAMLHQALAARDDTLWTYTENLQRLTTMTGEIAHELKNPLGSIKGLAALVARDMEGKSAERMKVLRQEINRMQDILNEFLNFSRPLGPLSQEQVSLRELCENVLLLHEGMASERRLTLRLHPGAEIAACCDAGKVKQVLINLLQNALEASPPDQEVCVEVAPLGPAQARISVLDRGPGLTGDSVERLFQAGVTSKPQGSGLGLPIARSLARQHGGELSLHPREGGGCHAMMVLPLMQPPPAPPLNGSAPSQEAPLA</sequence>
<dbReference type="PANTHER" id="PTHR44936">
    <property type="entry name" value="SENSOR PROTEIN CREC"/>
    <property type="match status" value="1"/>
</dbReference>
<name>A0A1I0IJ87_9BACT</name>
<dbReference type="AlphaFoldDB" id="A0A1I0IJ87"/>
<dbReference type="InterPro" id="IPR036890">
    <property type="entry name" value="HATPase_C_sf"/>
</dbReference>
<feature type="transmembrane region" description="Helical" evidence="10">
    <location>
        <begin position="21"/>
        <end position="44"/>
    </location>
</feature>
<keyword evidence="10" id="KW-1133">Transmembrane helix</keyword>
<evidence type="ECO:0000256" key="2">
    <source>
        <dbReference type="ARBA" id="ARBA00004651"/>
    </source>
</evidence>
<dbReference type="Gene3D" id="1.10.287.130">
    <property type="match status" value="1"/>
</dbReference>
<evidence type="ECO:0000256" key="5">
    <source>
        <dbReference type="ARBA" id="ARBA00022553"/>
    </source>
</evidence>
<dbReference type="GO" id="GO:0005886">
    <property type="term" value="C:plasma membrane"/>
    <property type="evidence" value="ECO:0007669"/>
    <property type="project" value="UniProtKB-SubCell"/>
</dbReference>
<dbReference type="Pfam" id="PF02518">
    <property type="entry name" value="HATPase_c"/>
    <property type="match status" value="1"/>
</dbReference>
<keyword evidence="10" id="KW-0472">Membrane</keyword>
<evidence type="ECO:0000256" key="3">
    <source>
        <dbReference type="ARBA" id="ARBA00012438"/>
    </source>
</evidence>
<dbReference type="Proteomes" id="UP000199181">
    <property type="component" value="Unassembled WGS sequence"/>
</dbReference>
<accession>A0A1I0IJ87</accession>
<keyword evidence="6" id="KW-0808">Transferase</keyword>
<dbReference type="InterPro" id="IPR005467">
    <property type="entry name" value="His_kinase_dom"/>
</dbReference>
<dbReference type="PANTHER" id="PTHR44936:SF10">
    <property type="entry name" value="SENSOR PROTEIN RSTB"/>
    <property type="match status" value="1"/>
</dbReference>
<dbReference type="InterPro" id="IPR050980">
    <property type="entry name" value="2C_sensor_his_kinase"/>
</dbReference>
<evidence type="ECO:0000256" key="1">
    <source>
        <dbReference type="ARBA" id="ARBA00000085"/>
    </source>
</evidence>
<dbReference type="SUPFAM" id="SSF55874">
    <property type="entry name" value="ATPase domain of HSP90 chaperone/DNA topoisomerase II/histidine kinase"/>
    <property type="match status" value="1"/>
</dbReference>
<dbReference type="EMBL" id="FOIJ01000006">
    <property type="protein sequence ID" value="SET96973.1"/>
    <property type="molecule type" value="Genomic_DNA"/>
</dbReference>
<keyword evidence="13" id="KW-1185">Reference proteome</keyword>
<proteinExistence type="predicted"/>
<feature type="transmembrane region" description="Helical" evidence="10">
    <location>
        <begin position="83"/>
        <end position="102"/>
    </location>
</feature>
<dbReference type="CDD" id="cd00075">
    <property type="entry name" value="HATPase"/>
    <property type="match status" value="1"/>
</dbReference>